<dbReference type="Proteomes" id="UP000504611">
    <property type="component" value="Unplaced"/>
</dbReference>
<reference evidence="2" key="1">
    <citation type="submission" date="2025-08" db="UniProtKB">
        <authorList>
            <consortium name="RefSeq"/>
        </authorList>
    </citation>
    <scope>IDENTIFICATION</scope>
    <source>
        <tissue evidence="2">Muscle</tissue>
    </source>
</reference>
<feature type="non-terminal residue" evidence="2">
    <location>
        <position position="1"/>
    </location>
</feature>
<dbReference type="RefSeq" id="XP_010769418.1">
    <property type="nucleotide sequence ID" value="XM_010771116.1"/>
</dbReference>
<name>A0A6I9N1K9_9TELE</name>
<sequence length="81" mass="9115">HLCSDLCRDHVFAVNLTTASEEFFPQLKLTWRSEDVSKCTVRGKNSDECYTTTSKCWCREMTKRCSPAVPTPSTPPAGTTR</sequence>
<proteinExistence type="predicted"/>
<dbReference type="GeneID" id="104945445"/>
<dbReference type="OrthoDB" id="9988752at2759"/>
<evidence type="ECO:0000313" key="1">
    <source>
        <dbReference type="Proteomes" id="UP000504611"/>
    </source>
</evidence>
<keyword evidence="1" id="KW-1185">Reference proteome</keyword>
<protein>
    <submittedName>
        <fullName evidence="2">Semaphorin-6C-like</fullName>
    </submittedName>
</protein>
<organism evidence="1 2">
    <name type="scientific">Notothenia coriiceps</name>
    <name type="common">black rockcod</name>
    <dbReference type="NCBI Taxonomy" id="8208"/>
    <lineage>
        <taxon>Eukaryota</taxon>
        <taxon>Metazoa</taxon>
        <taxon>Chordata</taxon>
        <taxon>Craniata</taxon>
        <taxon>Vertebrata</taxon>
        <taxon>Euteleostomi</taxon>
        <taxon>Actinopterygii</taxon>
        <taxon>Neopterygii</taxon>
        <taxon>Teleostei</taxon>
        <taxon>Neoteleostei</taxon>
        <taxon>Acanthomorphata</taxon>
        <taxon>Eupercaria</taxon>
        <taxon>Perciformes</taxon>
        <taxon>Notothenioidei</taxon>
        <taxon>Nototheniidae</taxon>
        <taxon>Notothenia</taxon>
    </lineage>
</organism>
<gene>
    <name evidence="2" type="primary">LOC104945445</name>
</gene>
<evidence type="ECO:0000313" key="2">
    <source>
        <dbReference type="RefSeq" id="XP_010769418.1"/>
    </source>
</evidence>
<accession>A0A6I9N1K9</accession>
<dbReference type="AlphaFoldDB" id="A0A6I9N1K9"/>
<dbReference type="KEGG" id="ncc:104945445"/>